<dbReference type="STRING" id="553218.CAMRE0001_1839"/>
<gene>
    <name evidence="1" type="ORF">CAMRE0001_1839</name>
</gene>
<keyword evidence="2" id="KW-1185">Reference proteome</keyword>
<evidence type="ECO:0000313" key="1">
    <source>
        <dbReference type="EMBL" id="EEF15156.1"/>
    </source>
</evidence>
<reference evidence="1 2" key="1">
    <citation type="submission" date="2008-08" db="EMBL/GenBank/DDBJ databases">
        <authorList>
            <person name="Madupu R."/>
            <person name="Durkin A.S."/>
            <person name="Torralba M."/>
            <person name="Methe B."/>
            <person name="Sutton G.G."/>
            <person name="Strausberg R.L."/>
            <person name="Nelson K.E."/>
        </authorList>
    </citation>
    <scope>NUCLEOTIDE SEQUENCE [LARGE SCALE GENOMIC DNA]</scope>
    <source>
        <strain evidence="1 2">RM3267</strain>
    </source>
</reference>
<dbReference type="AlphaFoldDB" id="B9CYL3"/>
<name>B9CYL3_CAMRE</name>
<comment type="caution">
    <text evidence="1">The sequence shown here is derived from an EMBL/GenBank/DDBJ whole genome shotgun (WGS) entry which is preliminary data.</text>
</comment>
<dbReference type="Proteomes" id="UP000003082">
    <property type="component" value="Unassembled WGS sequence"/>
</dbReference>
<dbReference type="EMBL" id="ACFU01000002">
    <property type="protein sequence ID" value="EEF15156.1"/>
    <property type="molecule type" value="Genomic_DNA"/>
</dbReference>
<sequence>MKDVAAFRYFLARSAMLRKCSFSPSKSVKFYICFAFLRIVCRLMRALRKQVAKIARKDLFRHIF</sequence>
<accession>B9CYL3</accession>
<proteinExistence type="predicted"/>
<protein>
    <submittedName>
        <fullName evidence="1">Uncharacterized protein</fullName>
    </submittedName>
</protein>
<evidence type="ECO:0000313" key="2">
    <source>
        <dbReference type="Proteomes" id="UP000003082"/>
    </source>
</evidence>
<organism evidence="1 2">
    <name type="scientific">Campylobacter rectus RM3267</name>
    <dbReference type="NCBI Taxonomy" id="553218"/>
    <lineage>
        <taxon>Bacteria</taxon>
        <taxon>Pseudomonadati</taxon>
        <taxon>Campylobacterota</taxon>
        <taxon>Epsilonproteobacteria</taxon>
        <taxon>Campylobacterales</taxon>
        <taxon>Campylobacteraceae</taxon>
        <taxon>Campylobacter</taxon>
    </lineage>
</organism>